<sequence>MEQRVHPPYPPTSIGPVPVPGAALTMPVETDMRDLIDDALNQVMEEAAGEARLSRGTLGRCADYALVGARVLRLLLKRPYVALSGGEIIDCGSGLYVALHPARHARRHARKLSELKDYHCWIEARHPMSDGSLLREIIDFTMRHDPLVATVCGLPFTRTEVRNYLWEWHEDIAPLPLAARAQLPPNSRSGDWMWTDHDCQRLLKRYEQDHAGLHDRLTGQVLHKLVDAMEARDEIRSLSFMSARKSA</sequence>
<proteinExistence type="predicted"/>
<evidence type="ECO:0000313" key="2">
    <source>
        <dbReference type="Proteomes" id="UP000501648"/>
    </source>
</evidence>
<dbReference type="RefSeq" id="WP_017454981.1">
    <property type="nucleotide sequence ID" value="NZ_CP008956.1"/>
</dbReference>
<name>A0A6M3ZZA2_9BURK</name>
<evidence type="ECO:0000313" key="1">
    <source>
        <dbReference type="EMBL" id="QJQ03877.1"/>
    </source>
</evidence>
<dbReference type="AlphaFoldDB" id="A0A6M3ZZA2"/>
<gene>
    <name evidence="1" type="ORF">C798_06735</name>
</gene>
<accession>A0A6M3ZZA2</accession>
<reference evidence="1 2" key="1">
    <citation type="journal article" date="2012" name="J. Bacteriol.">
        <title>Genome sequence of the pathogenic Herbaspirillum seropedicae strain Os34, isolated from rice roots.</title>
        <authorList>
            <person name="Ye W."/>
            <person name="Ye S."/>
            <person name="Liu J."/>
            <person name="Chang S."/>
            <person name="Chen M."/>
            <person name="Zhu B."/>
            <person name="Guo L."/>
            <person name="An Q."/>
        </authorList>
    </citation>
    <scope>NUCLEOTIDE SEQUENCE [LARGE SCALE GENOMIC DNA]</scope>
    <source>
        <strain evidence="1 2">Os34</strain>
    </source>
</reference>
<organism evidence="1 2">
    <name type="scientific">Herbaspirillum rubrisubalbicans Os34</name>
    <dbReference type="NCBI Taxonomy" id="1235827"/>
    <lineage>
        <taxon>Bacteria</taxon>
        <taxon>Pseudomonadati</taxon>
        <taxon>Pseudomonadota</taxon>
        <taxon>Betaproteobacteria</taxon>
        <taxon>Burkholderiales</taxon>
        <taxon>Oxalobacteraceae</taxon>
        <taxon>Herbaspirillum</taxon>
    </lineage>
</organism>
<protein>
    <submittedName>
        <fullName evidence="1">Uncharacterized protein</fullName>
    </submittedName>
</protein>
<dbReference type="Proteomes" id="UP000501648">
    <property type="component" value="Chromosome"/>
</dbReference>
<dbReference type="EMBL" id="CP008956">
    <property type="protein sequence ID" value="QJQ03877.1"/>
    <property type="molecule type" value="Genomic_DNA"/>
</dbReference>